<evidence type="ECO:0000259" key="9">
    <source>
        <dbReference type="PROSITE" id="PS51755"/>
    </source>
</evidence>
<sequence length="224" mass="25806">MHTIMLVEDDSALCSQIIEGLKKWGFNADSAVNFENIIDDFSKIKPQLVIMDINLPCYDGFYWCNRIREISKVPVIFLSSRDTNMDIIMAVNTGADDYIAKPFSMQILIAKIQAILRRTYDYTTADHDYIEHRALILNMGESSVIYGNSKSELTKNEMKILRLLMTNKGRIVSRESIMKLLWDDDQYVNDNTLTVNINRLRSRLSDLGLEDYIETKKGQGYIVI</sequence>
<dbReference type="AlphaFoldDB" id="F1TFN5"/>
<keyword evidence="2" id="KW-0805">Transcription regulation</keyword>
<dbReference type="SMART" id="SM00862">
    <property type="entry name" value="Trans_reg_C"/>
    <property type="match status" value="1"/>
</dbReference>
<dbReference type="GO" id="GO:0000156">
    <property type="term" value="F:phosphorelay response regulator activity"/>
    <property type="evidence" value="ECO:0007669"/>
    <property type="project" value="TreeGrafter"/>
</dbReference>
<dbReference type="InterPro" id="IPR036388">
    <property type="entry name" value="WH-like_DNA-bd_sf"/>
</dbReference>
<gene>
    <name evidence="10" type="ORF">Cpap_1307</name>
</gene>
<dbReference type="GO" id="GO:0005829">
    <property type="term" value="C:cytosol"/>
    <property type="evidence" value="ECO:0007669"/>
    <property type="project" value="TreeGrafter"/>
</dbReference>
<dbReference type="PANTHER" id="PTHR48111">
    <property type="entry name" value="REGULATOR OF RPOS"/>
    <property type="match status" value="1"/>
</dbReference>
<evidence type="ECO:0000256" key="7">
    <source>
        <dbReference type="PROSITE-ProRule" id="PRU01091"/>
    </source>
</evidence>
<dbReference type="eggNOG" id="COG0745">
    <property type="taxonomic scope" value="Bacteria"/>
</dbReference>
<dbReference type="Gene3D" id="1.10.10.10">
    <property type="entry name" value="Winged helix-like DNA-binding domain superfamily/Winged helix DNA-binding domain"/>
    <property type="match status" value="1"/>
</dbReference>
<accession>F1TFN5</accession>
<keyword evidence="6" id="KW-0597">Phosphoprotein</keyword>
<protein>
    <recommendedName>
        <fullName evidence="1">Stage 0 sporulation protein A homolog</fullName>
    </recommendedName>
</protein>
<feature type="DNA-binding region" description="OmpR/PhoB-type" evidence="7">
    <location>
        <begin position="127"/>
        <end position="224"/>
    </location>
</feature>
<proteinExistence type="predicted"/>
<dbReference type="Gene3D" id="3.40.50.2300">
    <property type="match status" value="1"/>
</dbReference>
<dbReference type="PROSITE" id="PS51755">
    <property type="entry name" value="OMPR_PHOB"/>
    <property type="match status" value="1"/>
</dbReference>
<evidence type="ECO:0000256" key="2">
    <source>
        <dbReference type="ARBA" id="ARBA00023015"/>
    </source>
</evidence>
<dbReference type="Proteomes" id="UP000003860">
    <property type="component" value="Unassembled WGS sequence"/>
</dbReference>
<evidence type="ECO:0000313" key="11">
    <source>
        <dbReference type="Proteomes" id="UP000003860"/>
    </source>
</evidence>
<dbReference type="SUPFAM" id="SSF52172">
    <property type="entry name" value="CheY-like"/>
    <property type="match status" value="1"/>
</dbReference>
<evidence type="ECO:0000256" key="4">
    <source>
        <dbReference type="ARBA" id="ARBA00023163"/>
    </source>
</evidence>
<dbReference type="GO" id="GO:0000976">
    <property type="term" value="F:transcription cis-regulatory region binding"/>
    <property type="evidence" value="ECO:0007669"/>
    <property type="project" value="TreeGrafter"/>
</dbReference>
<dbReference type="InterPro" id="IPR001867">
    <property type="entry name" value="OmpR/PhoB-type_DNA-bd"/>
</dbReference>
<dbReference type="STRING" id="588581.Cpap_1307"/>
<dbReference type="EMBL" id="ACXX02000011">
    <property type="protein sequence ID" value="EGD46767.1"/>
    <property type="molecule type" value="Genomic_DNA"/>
</dbReference>
<dbReference type="CDD" id="cd00383">
    <property type="entry name" value="trans_reg_C"/>
    <property type="match status" value="1"/>
</dbReference>
<dbReference type="InterPro" id="IPR011006">
    <property type="entry name" value="CheY-like_superfamily"/>
</dbReference>
<dbReference type="Pfam" id="PF00486">
    <property type="entry name" value="Trans_reg_C"/>
    <property type="match status" value="1"/>
</dbReference>
<evidence type="ECO:0000256" key="1">
    <source>
        <dbReference type="ARBA" id="ARBA00018672"/>
    </source>
</evidence>
<keyword evidence="11" id="KW-1185">Reference proteome</keyword>
<dbReference type="GO" id="GO:0032993">
    <property type="term" value="C:protein-DNA complex"/>
    <property type="evidence" value="ECO:0007669"/>
    <property type="project" value="TreeGrafter"/>
</dbReference>
<evidence type="ECO:0000256" key="6">
    <source>
        <dbReference type="PROSITE-ProRule" id="PRU00169"/>
    </source>
</evidence>
<dbReference type="SUPFAM" id="SSF46894">
    <property type="entry name" value="C-terminal effector domain of the bipartite response regulators"/>
    <property type="match status" value="1"/>
</dbReference>
<evidence type="ECO:0000256" key="5">
    <source>
        <dbReference type="ARBA" id="ARBA00024867"/>
    </source>
</evidence>
<evidence type="ECO:0000313" key="10">
    <source>
        <dbReference type="EMBL" id="EGD46767.1"/>
    </source>
</evidence>
<dbReference type="SMART" id="SM00448">
    <property type="entry name" value="REC"/>
    <property type="match status" value="1"/>
</dbReference>
<reference evidence="10" key="1">
    <citation type="submission" date="2009-07" db="EMBL/GenBank/DDBJ databases">
        <authorList>
            <consortium name="US DOE Joint Genome Institute (JGI-PGF)"/>
            <person name="Lucas S."/>
            <person name="Copeland A."/>
            <person name="Lapidus A."/>
            <person name="Glavina del Rio T."/>
            <person name="Tice H."/>
            <person name="Bruce D."/>
            <person name="Goodwin L."/>
            <person name="Pitluck S."/>
            <person name="Larimer F."/>
            <person name="Land M.L."/>
            <person name="Mouttaki H."/>
            <person name="He Z."/>
            <person name="Zhou J."/>
            <person name="Hemme C.L."/>
        </authorList>
    </citation>
    <scope>NUCLEOTIDE SEQUENCE</scope>
    <source>
        <strain evidence="10">DSM 2782</strain>
    </source>
</reference>
<feature type="domain" description="OmpR/PhoB-type" evidence="9">
    <location>
        <begin position="127"/>
        <end position="224"/>
    </location>
</feature>
<dbReference type="Pfam" id="PF00072">
    <property type="entry name" value="Response_reg"/>
    <property type="match status" value="1"/>
</dbReference>
<dbReference type="PANTHER" id="PTHR48111:SF43">
    <property type="entry name" value="STAGE 0 SPORULATION PROTEIN A HOMOLOG"/>
    <property type="match status" value="1"/>
</dbReference>
<dbReference type="InterPro" id="IPR016032">
    <property type="entry name" value="Sig_transdc_resp-reg_C-effctor"/>
</dbReference>
<keyword evidence="3 7" id="KW-0238">DNA-binding</keyword>
<dbReference type="InterPro" id="IPR039420">
    <property type="entry name" value="WalR-like"/>
</dbReference>
<evidence type="ECO:0000256" key="3">
    <source>
        <dbReference type="ARBA" id="ARBA00023125"/>
    </source>
</evidence>
<dbReference type="OrthoDB" id="9790442at2"/>
<organism evidence="10 11">
    <name type="scientific">Ruminiclostridium papyrosolvens DSM 2782</name>
    <dbReference type="NCBI Taxonomy" id="588581"/>
    <lineage>
        <taxon>Bacteria</taxon>
        <taxon>Bacillati</taxon>
        <taxon>Bacillota</taxon>
        <taxon>Clostridia</taxon>
        <taxon>Eubacteriales</taxon>
        <taxon>Oscillospiraceae</taxon>
        <taxon>Ruminiclostridium</taxon>
    </lineage>
</organism>
<comment type="function">
    <text evidence="5">May play the central regulatory role in sporulation. It may be an element of the effector pathway responsible for the activation of sporulation genes in response to nutritional stress. Spo0A may act in concert with spo0H (a sigma factor) to control the expression of some genes that are critical to the sporulation process.</text>
</comment>
<feature type="domain" description="Response regulatory" evidence="8">
    <location>
        <begin position="3"/>
        <end position="116"/>
    </location>
</feature>
<comment type="caution">
    <text evidence="10">The sequence shown here is derived from an EMBL/GenBank/DDBJ whole genome shotgun (WGS) entry which is preliminary data.</text>
</comment>
<keyword evidence="4" id="KW-0804">Transcription</keyword>
<dbReference type="GO" id="GO:0006355">
    <property type="term" value="P:regulation of DNA-templated transcription"/>
    <property type="evidence" value="ECO:0007669"/>
    <property type="project" value="InterPro"/>
</dbReference>
<dbReference type="RefSeq" id="WP_004620756.1">
    <property type="nucleotide sequence ID" value="NZ_ACXX02000011.1"/>
</dbReference>
<dbReference type="InterPro" id="IPR001789">
    <property type="entry name" value="Sig_transdc_resp-reg_receiver"/>
</dbReference>
<name>F1TFN5_9FIRM</name>
<feature type="modified residue" description="4-aspartylphosphate" evidence="6">
    <location>
        <position position="52"/>
    </location>
</feature>
<evidence type="ECO:0000259" key="8">
    <source>
        <dbReference type="PROSITE" id="PS50110"/>
    </source>
</evidence>
<dbReference type="Gene3D" id="6.10.250.690">
    <property type="match status" value="1"/>
</dbReference>
<reference evidence="10" key="2">
    <citation type="submission" date="2011-01" db="EMBL/GenBank/DDBJ databases">
        <title>The Non-contiguous Finished genome of Clostridium papyrosolvens.</title>
        <authorList>
            <person name="Lucas S."/>
            <person name="Copeland A."/>
            <person name="Lapidus A."/>
            <person name="Cheng J.-F."/>
            <person name="Goodwin L."/>
            <person name="Pitluck S."/>
            <person name="Misra M."/>
            <person name="Chertkov O."/>
            <person name="Detter J.C."/>
            <person name="Han C."/>
            <person name="Tapia R."/>
            <person name="Land M."/>
            <person name="Hauser L."/>
            <person name="Kyrpides N."/>
            <person name="Ivanova N."/>
            <person name="Pagani I."/>
            <person name="Mouttaki H."/>
            <person name="He Z."/>
            <person name="Zhou J."/>
            <person name="Hemme C.L."/>
            <person name="Woyke T."/>
        </authorList>
    </citation>
    <scope>NUCLEOTIDE SEQUENCE [LARGE SCALE GENOMIC DNA]</scope>
    <source>
        <strain evidence="10">DSM 2782</strain>
    </source>
</reference>
<dbReference type="PROSITE" id="PS50110">
    <property type="entry name" value="RESPONSE_REGULATORY"/>
    <property type="match status" value="1"/>
</dbReference>